<dbReference type="RefSeq" id="XP_056794839.1">
    <property type="nucleotide sequence ID" value="XM_056930546.1"/>
</dbReference>
<dbReference type="Proteomes" id="UP001148312">
    <property type="component" value="Unassembled WGS sequence"/>
</dbReference>
<evidence type="ECO:0000259" key="1">
    <source>
        <dbReference type="PROSITE" id="PS51340"/>
    </source>
</evidence>
<comment type="caution">
    <text evidence="2">The sequence shown here is derived from an EMBL/GenBank/DDBJ whole genome shotgun (WGS) entry which is preliminary data.</text>
</comment>
<dbReference type="GO" id="GO:0030170">
    <property type="term" value="F:pyridoxal phosphate binding"/>
    <property type="evidence" value="ECO:0007669"/>
    <property type="project" value="InterPro"/>
</dbReference>
<dbReference type="InterPro" id="IPR005303">
    <property type="entry name" value="MOCOS_middle"/>
</dbReference>
<dbReference type="AlphaFoldDB" id="A0A9W9XMR0"/>
<accession>A0A9W9XMR0</accession>
<dbReference type="GeneID" id="81620795"/>
<dbReference type="InterPro" id="IPR011037">
    <property type="entry name" value="Pyrv_Knase-like_insert_dom_sf"/>
</dbReference>
<dbReference type="InterPro" id="IPR005302">
    <property type="entry name" value="MoCF_Sase_C"/>
</dbReference>
<dbReference type="Pfam" id="PF03473">
    <property type="entry name" value="MOSC"/>
    <property type="match status" value="1"/>
</dbReference>
<organism evidence="2 3">
    <name type="scientific">Penicillium diatomitis</name>
    <dbReference type="NCBI Taxonomy" id="2819901"/>
    <lineage>
        <taxon>Eukaryota</taxon>
        <taxon>Fungi</taxon>
        <taxon>Dikarya</taxon>
        <taxon>Ascomycota</taxon>
        <taxon>Pezizomycotina</taxon>
        <taxon>Eurotiomycetes</taxon>
        <taxon>Eurotiomycetidae</taxon>
        <taxon>Eurotiales</taxon>
        <taxon>Aspergillaceae</taxon>
        <taxon>Penicillium</taxon>
    </lineage>
</organism>
<reference evidence="2" key="2">
    <citation type="journal article" date="2023" name="IMA Fungus">
        <title>Comparative genomic study of the Penicillium genus elucidates a diverse pangenome and 15 lateral gene transfer events.</title>
        <authorList>
            <person name="Petersen C."/>
            <person name="Sorensen T."/>
            <person name="Nielsen M.R."/>
            <person name="Sondergaard T.E."/>
            <person name="Sorensen J.L."/>
            <person name="Fitzpatrick D.A."/>
            <person name="Frisvad J.C."/>
            <person name="Nielsen K.L."/>
        </authorList>
    </citation>
    <scope>NUCLEOTIDE SEQUENCE</scope>
    <source>
        <strain evidence="2">IBT 30728</strain>
    </source>
</reference>
<keyword evidence="3" id="KW-1185">Reference proteome</keyword>
<name>A0A9W9XMR0_9EURO</name>
<dbReference type="SUPFAM" id="SSF141673">
    <property type="entry name" value="MOSC N-terminal domain-like"/>
    <property type="match status" value="1"/>
</dbReference>
<evidence type="ECO:0000313" key="2">
    <source>
        <dbReference type="EMBL" id="KAJ5495826.1"/>
    </source>
</evidence>
<proteinExistence type="predicted"/>
<gene>
    <name evidence="2" type="ORF">N7539_000942</name>
</gene>
<dbReference type="GO" id="GO:0030151">
    <property type="term" value="F:molybdenum ion binding"/>
    <property type="evidence" value="ECO:0007669"/>
    <property type="project" value="InterPro"/>
</dbReference>
<dbReference type="Pfam" id="PF03476">
    <property type="entry name" value="MOSC_N"/>
    <property type="match status" value="1"/>
</dbReference>
<dbReference type="PROSITE" id="PS51340">
    <property type="entry name" value="MOSC"/>
    <property type="match status" value="1"/>
</dbReference>
<dbReference type="SUPFAM" id="SSF50800">
    <property type="entry name" value="PK beta-barrel domain-like"/>
    <property type="match status" value="1"/>
</dbReference>
<sequence length="401" mass="44059">MADQYDSQYALASSSPSVGPPRIKSIFLHPVKSCGPVEVDRARVTKIGLLYDRCMAIATRTVGSKDPAAAQWRFISQRTKPCMSQIRTELWLPHRSSDPSDPLVQSGGCLVLSFENPDRASWTDQLETVIYARDLAARPRISFIVPLNVPNGELTAFGIHSRQAKGVDLGQIPSIAAALPSLKKFLGLSANQSLTIFKCTPESLTRTEKNLAPLEHIGSPAVHGYTDQQPININSLSSVHEVSSHLPKENQPLDALRFRANIWITKSIAYEEETWKRVRVKPRVATKTRPSDATLVLSIVCRTSRCTMPNVNLSTGAFDADLPAEGKKKGKPQPSTTLLQHRTVETGNPSALGYLGMHCVPEDKSLNAAEESDWGPYIEVGDELEVLETGEHLYGFTGMDY</sequence>
<reference evidence="2" key="1">
    <citation type="submission" date="2022-12" db="EMBL/GenBank/DDBJ databases">
        <authorList>
            <person name="Petersen C."/>
        </authorList>
    </citation>
    <scope>NUCLEOTIDE SEQUENCE</scope>
    <source>
        <strain evidence="2">IBT 30728</strain>
    </source>
</reference>
<dbReference type="GO" id="GO:0003824">
    <property type="term" value="F:catalytic activity"/>
    <property type="evidence" value="ECO:0007669"/>
    <property type="project" value="InterPro"/>
</dbReference>
<feature type="domain" description="MOSC" evidence="1">
    <location>
        <begin position="191"/>
        <end position="387"/>
    </location>
</feature>
<evidence type="ECO:0000313" key="3">
    <source>
        <dbReference type="Proteomes" id="UP001148312"/>
    </source>
</evidence>
<protein>
    <recommendedName>
        <fullName evidence="1">MOSC domain-containing protein</fullName>
    </recommendedName>
</protein>
<dbReference type="EMBL" id="JAPWDQ010000001">
    <property type="protein sequence ID" value="KAJ5495826.1"/>
    <property type="molecule type" value="Genomic_DNA"/>
</dbReference>